<dbReference type="AlphaFoldDB" id="A0A8H6T7A0"/>
<evidence type="ECO:0000313" key="1">
    <source>
        <dbReference type="EMBL" id="KAF7312094.1"/>
    </source>
</evidence>
<protein>
    <submittedName>
        <fullName evidence="1">Uncharacterized protein</fullName>
    </submittedName>
</protein>
<gene>
    <name evidence="1" type="ORF">MIND_00221700</name>
</gene>
<name>A0A8H6T7A0_9AGAR</name>
<sequence length="72" mass="8274">MLASMLGQALPIALDETGFRIHVAAEWIEPIHNPHSTTCFSDDSDWSRILIIGLDKHDDDEFIGQYGWEFHY</sequence>
<reference evidence="1" key="1">
    <citation type="submission" date="2020-05" db="EMBL/GenBank/DDBJ databases">
        <title>Mycena genomes resolve the evolution of fungal bioluminescence.</title>
        <authorList>
            <person name="Tsai I.J."/>
        </authorList>
    </citation>
    <scope>NUCLEOTIDE SEQUENCE</scope>
    <source>
        <strain evidence="1">171206Taipei</strain>
    </source>
</reference>
<accession>A0A8H6T7A0</accession>
<dbReference type="Proteomes" id="UP000636479">
    <property type="component" value="Unassembled WGS sequence"/>
</dbReference>
<dbReference type="EMBL" id="JACAZF010000002">
    <property type="protein sequence ID" value="KAF7312094.1"/>
    <property type="molecule type" value="Genomic_DNA"/>
</dbReference>
<dbReference type="GeneID" id="59341623"/>
<keyword evidence="2" id="KW-1185">Reference proteome</keyword>
<proteinExistence type="predicted"/>
<evidence type="ECO:0000313" key="2">
    <source>
        <dbReference type="Proteomes" id="UP000636479"/>
    </source>
</evidence>
<organism evidence="1 2">
    <name type="scientific">Mycena indigotica</name>
    <dbReference type="NCBI Taxonomy" id="2126181"/>
    <lineage>
        <taxon>Eukaryota</taxon>
        <taxon>Fungi</taxon>
        <taxon>Dikarya</taxon>
        <taxon>Basidiomycota</taxon>
        <taxon>Agaricomycotina</taxon>
        <taxon>Agaricomycetes</taxon>
        <taxon>Agaricomycetidae</taxon>
        <taxon>Agaricales</taxon>
        <taxon>Marasmiineae</taxon>
        <taxon>Mycenaceae</taxon>
        <taxon>Mycena</taxon>
    </lineage>
</organism>
<dbReference type="RefSeq" id="XP_037224202.1">
    <property type="nucleotide sequence ID" value="XM_037359107.1"/>
</dbReference>
<comment type="caution">
    <text evidence="1">The sequence shown here is derived from an EMBL/GenBank/DDBJ whole genome shotgun (WGS) entry which is preliminary data.</text>
</comment>